<gene>
    <name evidence="3" type="ORF">DDW13_07015</name>
</gene>
<comment type="caution">
    <text evidence="3">The sequence shown here is derived from an EMBL/GenBank/DDBJ whole genome shotgun (WGS) entry which is preliminary data.</text>
</comment>
<keyword evidence="1" id="KW-1133">Transmembrane helix</keyword>
<name>A0A2T9X374_9CREN</name>
<evidence type="ECO:0000259" key="2">
    <source>
        <dbReference type="Pfam" id="PF13240"/>
    </source>
</evidence>
<keyword evidence="1" id="KW-0472">Membrane</keyword>
<organism evidence="3 4">
    <name type="scientific">Acidianus hospitalis</name>
    <dbReference type="NCBI Taxonomy" id="563177"/>
    <lineage>
        <taxon>Archaea</taxon>
        <taxon>Thermoproteota</taxon>
        <taxon>Thermoprotei</taxon>
        <taxon>Sulfolobales</taxon>
        <taxon>Sulfolobaceae</taxon>
        <taxon>Acidianus</taxon>
    </lineage>
</organism>
<dbReference type="EMBL" id="QEFD01000206">
    <property type="protein sequence ID" value="PVU74540.1"/>
    <property type="molecule type" value="Genomic_DNA"/>
</dbReference>
<feature type="transmembrane region" description="Helical" evidence="1">
    <location>
        <begin position="46"/>
        <end position="70"/>
    </location>
</feature>
<dbReference type="Pfam" id="PF13240">
    <property type="entry name" value="Zn_Ribbon_1"/>
    <property type="match status" value="1"/>
</dbReference>
<dbReference type="AlphaFoldDB" id="A0A2T9X374"/>
<evidence type="ECO:0000256" key="1">
    <source>
        <dbReference type="SAM" id="Phobius"/>
    </source>
</evidence>
<dbReference type="InterPro" id="IPR026870">
    <property type="entry name" value="Zinc_ribbon_dom"/>
</dbReference>
<accession>A0A2T9X374</accession>
<proteinExistence type="predicted"/>
<keyword evidence="1" id="KW-0812">Transmembrane</keyword>
<reference evidence="3 4" key="1">
    <citation type="journal article" date="2015" name="Appl. Environ. Microbiol.">
        <title>Nanoarchaeota, Their Sulfolobales Host, and Nanoarchaeota Virus Distribution across Yellowstone National Park Hot Springs.</title>
        <authorList>
            <person name="Munson-McGee J.H."/>
            <person name="Field E.K."/>
            <person name="Bateson M."/>
            <person name="Rooney C."/>
            <person name="Stepanauskas R."/>
            <person name="Young M.J."/>
        </authorList>
    </citation>
    <scope>NUCLEOTIDE SEQUENCE [LARGE SCALE GENOMIC DNA]</scope>
    <source>
        <strain evidence="3">SCGC AC-742_N10</strain>
    </source>
</reference>
<dbReference type="Proteomes" id="UP000245638">
    <property type="component" value="Unassembled WGS sequence"/>
</dbReference>
<evidence type="ECO:0000313" key="4">
    <source>
        <dbReference type="Proteomes" id="UP000245638"/>
    </source>
</evidence>
<evidence type="ECO:0000313" key="3">
    <source>
        <dbReference type="EMBL" id="PVU74540.1"/>
    </source>
</evidence>
<sequence>MVKYCPRCGYPNPDDALFCVKCGYQFPQQPSNPSNIPNYQPPKSHIMAIIGGIIAVVIILIAFVVILPLLSTHASALYSPSQASSNFGGSWTLCKNKTGVICHTSSQYCIKYCNGTTIKESYPNLFGSSFSSSSIQMQCVAYFTSANFEILNSSNNGQPVSLEIGILHYDNNTIPSAIFNKLRTFISFFGALANASVVCAKYNGFNIVYVGTSSSTSPNVEEKPGAMLIACGNNELVIIVLNGEYASQYQMENVLSAIT</sequence>
<protein>
    <recommendedName>
        <fullName evidence="2">Zinc-ribbon domain-containing protein</fullName>
    </recommendedName>
</protein>
<feature type="domain" description="Zinc-ribbon" evidence="2">
    <location>
        <begin position="4"/>
        <end position="25"/>
    </location>
</feature>